<sequence length="3237" mass="361758">MPVTQAFDKFLLIGCICVVLSLTLYFFYWNRLIAFLLGWFFRFLYWNQGPFSIWLEIGSIHFSILTGRILIKDFRYHSSNQTIKIVRGSIEWRWWIRRPASGDDISPAGAMNDPKQARSASCRVQISLQGFEWFLCNRTAAYDAIVTQMGAKLPSRPVSRNTGHQSLQRSIVPGYSASVLPGSLRLPVVFQRAWHWVRRQLPTLDPKDLLPLGIEVTKGAIICGNPSTPNLLVAEFGRTEGMFGIVQSRSKYDLYKQLLHLSFEKALIRYAQNEDYRGPMVATGELLKDSVKKYSKVDQISGHLSHQVFAKLWRHLKLYAASRKFPTNDAYLNHSAPPRSHGKHKSLDEDTPIGADFATFEYAIDRKILEAPVLELTYYTDVVGDVPSLPHPVDTEPGDIGNGDIGPEWGIDLVVRGGFLRYGPWADRQRAELQKAFFPPTYQNIEETPHLKPGDKRVWTAMQVFIELRDDTTLHIPFREASKNWQWDGQTNVQRRPKKREPASIHVTVGDRSSINYSVPMVASAAGYESVVEVHLDTVEVTSSLNDIRLVSAESCRIRGELPSPLEWNARRTWKIGISLRQPVLYLLRDHINMFTDLGRDWAAGPPSDYQRFVPTVYTVELELHHYELNMYVNDHNIIDKPLIRDENALLTARGTRLQNITEIPSDAFRPESTTIPFSVEIPDVSLNLSLPRWNTWALHAPKDGHNLAKVRVLKLDGFFRYFSEVREDNVEQLKLTITTRDLAYKGLGWSIRYFMILQTNYFGSFTTFSTLFEYLEKRKKGIQGDPVLQQYRKGQSNKLQVELDVDLQNALMVIPAGLPGYESSVRAESLHNAGIGSCVLLNIPELQVHLRLHDFFMELSLNIGTITGCIEADFPERMAYSRPKRRPKEVVVIDGIDITSNRLFGPQPRTMTYVCIWQIGVGVVKAVLSARDATILSSAGTAFGLNFDDLSNAPAATYAIPVPPDVTFLKFSLAALDVTWRVDHAALLLSLPDGLRADVNDAGGQFHRNLTSLRVPRICVKFLLRSLAENRRWLEVCEMESDAYLDIYSSPIGWRKKAADQAAFIEEQDLLTGRAKRMLARLESDKKGFTSHKFISAIPDISYIARLSHLKGVFLPQPELSDHRRYQSKEGLTTGRPPIRQAEKRSPWQKVARLSESDSGEDILDTDRDARLAKTRTETPIPLYIPDKDEAMSEGDESDTEDLSEGTSSDDNWSDSNTAEFGSTTPALKQYSRLCRQYVAPHLDSPFMWEGSPFSLLKSRRGPSSIPKSEASGYTLPPPPDLDIESREDCKTTVFRFSCRKGLEVTITPLVVTVITSLEGDLADNIMSPELSVDSILANYLGSFGRPKESAPTTVFDIRLSSVHVDILHEVKLAENDNARSLHKSANALGVLNNIARLGCHVDDVHVIGTKKQGGTIVDGRFAQVVLALNPNITGRSPEPTEKPIFHLAITTSVLTLSKDNPEAVLGGITLQLSQQSLEYMTALGIGLSRTMRQLSATHQKWERQNSTMAADIVQSILYASHDNPVIDPLSTIQPSFLVQSGTPHTLRIDTIFRFLFHLRNCLWELGDGVSVLPKPSIDLGPLLESRLATLDPDVFHDGHLSSLHPLFPTLKEPARDESTSVPYPTTSASLELHRFTVLLRDPSGGVTSEFMLTDLVCNMRLRTSDFVETLPGHQPMGISQVSLRHQPRQKHQHISLSISTQEIHLTISPRLMPFAQEVLRVKRRYSGDLVVPKSQAGRQDPPYRTLEVVTNMHRLRLEAAAESLVFEFGLSGFQVVSSVLLRPHHSAPRTMSFSVVFSELFLRARSPADASIRSLQDILASITFTVCKINSLVRFESTMASQIRLAFSIGGFHFNVPRSALRLYRFAQEWRADYLPGIEATVKDLLSELNRAPLKPLSPTPSRSTQRSPTLHLHGEIQSFGVSLQVMHGTWLSWRVFNVILYLNSLGALKQTFGLRLASQIFSITAKSNTQDVISSTKLKVEFPSLSLCGDYNGTHVQTIALVDFLEFKVKPVHWDTLLAVQQKFGQDFNDLVVLVQETRSSAPTPKASHKGSQWKYAGFLKMRGFRIGLEGLSSTFYLECFDISGSIDNLSRRMWSLKLTDLALSLAPKAAIEPGNSVFNRHRRSAFVIIDFEVKGEDGAEQASNSILQIAVTKIHAIMQASSIGEVGDFIDHLQAELRDRKEQRAIELAAFKEKAQSILKTFEVPVEDVQAKEQSFWQSYVIKLSVSNIGVAFPLTHDQNLEIPQTGSGDSTAVKAFLFSVKSIKFGTQRGESGEAKMQGLSIQFVSRFRQSVASDFAGDTHQTRNRLLYPEMTAHLRSVGLTSSRNIWMRASVSGFILDIDSTIPEYIFSLIDVYEQGKERVSRLSASIPRNTSSSASAESEQYTALPTSNVFASLTFLSGKVHVFNKAASALSRTSSLSHVLNQPSDEQMLDMGADVFNLPVVSVWAEYRATPASHKVGMSDSEPSILVFKSTIHSSQNTLRPTTLLPFLAELVSQVEALMRRASRSTGPALDTSVVVSETGLPPAPLKRTDGSATSQKFQIIFSLRIDQSKLEFTCQPDVNVIAGLHWDSGGFVLHFFPGARKVTLTGSIGGLSVGLKHGFLSEECAKLDMRNLTFSVTFAKTGYGTGKAISSVSFILDTEILGAVRLSRLQDILCFKAVWLDRIPVFNHMAAEVKPPNKSTSTPASRPLPVQEFTTVLLVRVRQISLEVDLGQSISTITLDLKDAIARTKLTEELSEVSLYVTDVAIVARGNLSGHSSVSNCVFRTVRRMQNSSQVGGNRMLELRMTSDALIAVLESDHQKLLHYRAEPLEVEIFDDWSLSSPDVQQAGRTVRFSVTVESPEIVAVVTVGTIPKLLSYANKFKANLEAQREGASRESKTFHLSRTPNPDNPLSAVAEAMLHSARSKFKEADSELSYIVRQHMSLRLGTLRLVVFPRTMGDLEIAQFIGRDVCAQLERLVELRATPPKRNLELSFSFMTISRFTQLGHLAPPTILSDGREWLTSLLKDAAEANIVGLPSMHIHMVSEEGLDRAAKVLEYDFNSRFNRQEGTQRFEDIYISLNVSLYSWLTLLRKNLSREMDQVRATAEWRTSVAAAAPVRRKALESSATLDAGKTVRAPVKSATLGHPIQLPPPDKTPKEEDAPVSVSEKGEVVYRPRRRHIERLTMRQLGEATPDVMHPFFMKKAGFNLEDSLPQYVNEYATGPLENIMEVLLKLYSRQLLAGNRERRA</sequence>
<dbReference type="PANTHER" id="PTHR32085:SF3">
    <property type="entry name" value="PROTEIN CSF1"/>
    <property type="match status" value="1"/>
</dbReference>
<dbReference type="EMBL" id="JARIHO010000020">
    <property type="protein sequence ID" value="KAJ7346698.1"/>
    <property type="molecule type" value="Genomic_DNA"/>
</dbReference>
<proteinExistence type="predicted"/>
<dbReference type="InterPro" id="IPR029636">
    <property type="entry name" value="Csf1"/>
</dbReference>
<keyword evidence="2" id="KW-0812">Transmembrane</keyword>
<dbReference type="InterPro" id="IPR048636">
    <property type="entry name" value="Csf1_N"/>
</dbReference>
<organism evidence="4 5">
    <name type="scientific">Mycena albidolilacea</name>
    <dbReference type="NCBI Taxonomy" id="1033008"/>
    <lineage>
        <taxon>Eukaryota</taxon>
        <taxon>Fungi</taxon>
        <taxon>Dikarya</taxon>
        <taxon>Basidiomycota</taxon>
        <taxon>Agaricomycotina</taxon>
        <taxon>Agaricomycetes</taxon>
        <taxon>Agaricomycetidae</taxon>
        <taxon>Agaricales</taxon>
        <taxon>Marasmiineae</taxon>
        <taxon>Mycenaceae</taxon>
        <taxon>Mycena</taxon>
    </lineage>
</organism>
<gene>
    <name evidence="4" type="ORF">DFH08DRAFT_700476</name>
</gene>
<evidence type="ECO:0000313" key="5">
    <source>
        <dbReference type="Proteomes" id="UP001218218"/>
    </source>
</evidence>
<evidence type="ECO:0000256" key="2">
    <source>
        <dbReference type="SAM" id="Phobius"/>
    </source>
</evidence>
<dbReference type="GO" id="GO:0006113">
    <property type="term" value="P:fermentation"/>
    <property type="evidence" value="ECO:0007669"/>
    <property type="project" value="InterPro"/>
</dbReference>
<feature type="domain" description="Csf1 N-terminal" evidence="3">
    <location>
        <begin position="26"/>
        <end position="787"/>
    </location>
</feature>
<comment type="caution">
    <text evidence="4">The sequence shown here is derived from an EMBL/GenBank/DDBJ whole genome shotgun (WGS) entry which is preliminary data.</text>
</comment>
<dbReference type="PANTHER" id="PTHR32085">
    <property type="entry name" value="PROTEIN CSF1"/>
    <property type="match status" value="1"/>
</dbReference>
<feature type="transmembrane region" description="Helical" evidence="2">
    <location>
        <begin position="53"/>
        <end position="71"/>
    </location>
</feature>
<evidence type="ECO:0000313" key="4">
    <source>
        <dbReference type="EMBL" id="KAJ7346698.1"/>
    </source>
</evidence>
<accession>A0AAD7A0X0</accession>
<feature type="region of interest" description="Disordered" evidence="1">
    <location>
        <begin position="3128"/>
        <end position="3156"/>
    </location>
</feature>
<feature type="region of interest" description="Disordered" evidence="1">
    <location>
        <begin position="1125"/>
        <end position="1222"/>
    </location>
</feature>
<feature type="compositionally biased region" description="Basic and acidic residues" evidence="1">
    <location>
        <begin position="1166"/>
        <end position="1178"/>
    </location>
</feature>
<reference evidence="4" key="1">
    <citation type="submission" date="2023-03" db="EMBL/GenBank/DDBJ databases">
        <title>Massive genome expansion in bonnet fungi (Mycena s.s.) driven by repeated elements and novel gene families across ecological guilds.</title>
        <authorList>
            <consortium name="Lawrence Berkeley National Laboratory"/>
            <person name="Harder C.B."/>
            <person name="Miyauchi S."/>
            <person name="Viragh M."/>
            <person name="Kuo A."/>
            <person name="Thoen E."/>
            <person name="Andreopoulos B."/>
            <person name="Lu D."/>
            <person name="Skrede I."/>
            <person name="Drula E."/>
            <person name="Henrissat B."/>
            <person name="Morin E."/>
            <person name="Kohler A."/>
            <person name="Barry K."/>
            <person name="LaButti K."/>
            <person name="Morin E."/>
            <person name="Salamov A."/>
            <person name="Lipzen A."/>
            <person name="Mereny Z."/>
            <person name="Hegedus B."/>
            <person name="Baldrian P."/>
            <person name="Stursova M."/>
            <person name="Weitz H."/>
            <person name="Taylor A."/>
            <person name="Grigoriev I.V."/>
            <person name="Nagy L.G."/>
            <person name="Martin F."/>
            <person name="Kauserud H."/>
        </authorList>
    </citation>
    <scope>NUCLEOTIDE SEQUENCE</scope>
    <source>
        <strain evidence="4">CBHHK002</strain>
    </source>
</reference>
<keyword evidence="2" id="KW-1133">Transmembrane helix</keyword>
<dbReference type="Proteomes" id="UP001218218">
    <property type="component" value="Unassembled WGS sequence"/>
</dbReference>
<dbReference type="GO" id="GO:0016020">
    <property type="term" value="C:membrane"/>
    <property type="evidence" value="ECO:0007669"/>
    <property type="project" value="InterPro"/>
</dbReference>
<keyword evidence="2" id="KW-0472">Membrane</keyword>
<name>A0AAD7A0X0_9AGAR</name>
<protein>
    <recommendedName>
        <fullName evidence="3">Csf1 N-terminal domain-containing protein</fullName>
    </recommendedName>
</protein>
<dbReference type="Pfam" id="PF21678">
    <property type="entry name" value="Csf1_N"/>
    <property type="match status" value="1"/>
</dbReference>
<feature type="compositionally biased region" description="Acidic residues" evidence="1">
    <location>
        <begin position="1193"/>
        <end position="1205"/>
    </location>
</feature>
<feature type="transmembrane region" description="Helical" evidence="2">
    <location>
        <begin position="12"/>
        <end position="41"/>
    </location>
</feature>
<evidence type="ECO:0000259" key="3">
    <source>
        <dbReference type="Pfam" id="PF21678"/>
    </source>
</evidence>
<feature type="region of interest" description="Disordered" evidence="1">
    <location>
        <begin position="1260"/>
        <end position="1286"/>
    </location>
</feature>
<keyword evidence="5" id="KW-1185">Reference proteome</keyword>
<evidence type="ECO:0000256" key="1">
    <source>
        <dbReference type="SAM" id="MobiDB-lite"/>
    </source>
</evidence>